<sequence>MAGRTPSFIFVGIVMIVCLVGIFYMSCSSQTNEFQETLASFEQRIRTLAEKNLEKEKEIESISATIRDLENEKTNIQQQIEQKDSEVNNLNTKLNERKVQIQNLKYDKQFLDNQLIEFKTINETLASKNIAIEKLQEELDEGKKSHDEQLNRLKQEINNYEKQLSQSQNNQENSIILPNQRFQPLLLPNETIKTSLLVSQEPLAQLNQIKSESKEDIPNSLTNQTIPTNEKQQEQLQLSRNESVSVLPKNGLVGNSFTIFRRIVTRRSKKIHLFKNKKIQDQELNNSDFHQRLQRSLNNSLFDNQLLNDTDNNNNMRLDIGNAQKTINITSIPFLNETNISNNQSQLSADNKNSPIDNYEQNHQVKDAHEQRIFNID</sequence>
<evidence type="ECO:0000256" key="1">
    <source>
        <dbReference type="SAM" id="Coils"/>
    </source>
</evidence>
<accession>A0A815EYY6</accession>
<evidence type="ECO:0000256" key="3">
    <source>
        <dbReference type="SAM" id="Phobius"/>
    </source>
</evidence>
<feature type="region of interest" description="Disordered" evidence="2">
    <location>
        <begin position="210"/>
        <end position="230"/>
    </location>
</feature>
<comment type="caution">
    <text evidence="4">The sequence shown here is derived from an EMBL/GenBank/DDBJ whole genome shotgun (WGS) entry which is preliminary data.</text>
</comment>
<name>A0A815EYY6_9BILA</name>
<feature type="coiled-coil region" evidence="1">
    <location>
        <begin position="31"/>
        <end position="170"/>
    </location>
</feature>
<dbReference type="AlphaFoldDB" id="A0A815EYY6"/>
<evidence type="ECO:0000313" key="5">
    <source>
        <dbReference type="Proteomes" id="UP000663854"/>
    </source>
</evidence>
<dbReference type="EMBL" id="CAJNOH010002979">
    <property type="protein sequence ID" value="CAF1318748.1"/>
    <property type="molecule type" value="Genomic_DNA"/>
</dbReference>
<feature type="compositionally biased region" description="Polar residues" evidence="2">
    <location>
        <begin position="344"/>
        <end position="362"/>
    </location>
</feature>
<protein>
    <submittedName>
        <fullName evidence="4">Uncharacterized protein</fullName>
    </submittedName>
</protein>
<feature type="transmembrane region" description="Helical" evidence="3">
    <location>
        <begin position="7"/>
        <end position="25"/>
    </location>
</feature>
<feature type="compositionally biased region" description="Basic and acidic residues" evidence="2">
    <location>
        <begin position="363"/>
        <end position="377"/>
    </location>
</feature>
<organism evidence="4 5">
    <name type="scientific">Rotaria sordida</name>
    <dbReference type="NCBI Taxonomy" id="392033"/>
    <lineage>
        <taxon>Eukaryota</taxon>
        <taxon>Metazoa</taxon>
        <taxon>Spiralia</taxon>
        <taxon>Gnathifera</taxon>
        <taxon>Rotifera</taxon>
        <taxon>Eurotatoria</taxon>
        <taxon>Bdelloidea</taxon>
        <taxon>Philodinida</taxon>
        <taxon>Philodinidae</taxon>
        <taxon>Rotaria</taxon>
    </lineage>
</organism>
<gene>
    <name evidence="4" type="ORF">PYM288_LOCUS30800</name>
</gene>
<evidence type="ECO:0000313" key="4">
    <source>
        <dbReference type="EMBL" id="CAF1318748.1"/>
    </source>
</evidence>
<feature type="region of interest" description="Disordered" evidence="2">
    <location>
        <begin position="344"/>
        <end position="377"/>
    </location>
</feature>
<dbReference type="Proteomes" id="UP000663854">
    <property type="component" value="Unassembled WGS sequence"/>
</dbReference>
<feature type="compositionally biased region" description="Polar residues" evidence="2">
    <location>
        <begin position="219"/>
        <end position="230"/>
    </location>
</feature>
<reference evidence="4" key="1">
    <citation type="submission" date="2021-02" db="EMBL/GenBank/DDBJ databases">
        <authorList>
            <person name="Nowell W R."/>
        </authorList>
    </citation>
    <scope>NUCLEOTIDE SEQUENCE</scope>
</reference>
<keyword evidence="3" id="KW-0472">Membrane</keyword>
<keyword evidence="1" id="KW-0175">Coiled coil</keyword>
<keyword evidence="3" id="KW-0812">Transmembrane</keyword>
<evidence type="ECO:0000256" key="2">
    <source>
        <dbReference type="SAM" id="MobiDB-lite"/>
    </source>
</evidence>
<proteinExistence type="predicted"/>
<keyword evidence="3" id="KW-1133">Transmembrane helix</keyword>